<dbReference type="Proteomes" id="UP001279734">
    <property type="component" value="Unassembled WGS sequence"/>
</dbReference>
<gene>
    <name evidence="1" type="ORF">Nepgr_025452</name>
</gene>
<organism evidence="1 2">
    <name type="scientific">Nepenthes gracilis</name>
    <name type="common">Slender pitcher plant</name>
    <dbReference type="NCBI Taxonomy" id="150966"/>
    <lineage>
        <taxon>Eukaryota</taxon>
        <taxon>Viridiplantae</taxon>
        <taxon>Streptophyta</taxon>
        <taxon>Embryophyta</taxon>
        <taxon>Tracheophyta</taxon>
        <taxon>Spermatophyta</taxon>
        <taxon>Magnoliopsida</taxon>
        <taxon>eudicotyledons</taxon>
        <taxon>Gunneridae</taxon>
        <taxon>Pentapetalae</taxon>
        <taxon>Caryophyllales</taxon>
        <taxon>Nepenthaceae</taxon>
        <taxon>Nepenthes</taxon>
    </lineage>
</organism>
<accession>A0AAD3Y124</accession>
<evidence type="ECO:0000313" key="1">
    <source>
        <dbReference type="EMBL" id="GMH23609.1"/>
    </source>
</evidence>
<sequence>MVLHSPFVVGPDGPSTIIAGEQELRLFLYLPSQLVLASVGDGVCVEDKDEVFYRFFCQIQRSIGYSDIYLAVNHKKAGY</sequence>
<keyword evidence="2" id="KW-1185">Reference proteome</keyword>
<evidence type="ECO:0000313" key="2">
    <source>
        <dbReference type="Proteomes" id="UP001279734"/>
    </source>
</evidence>
<proteinExistence type="predicted"/>
<reference evidence="1" key="1">
    <citation type="submission" date="2023-05" db="EMBL/GenBank/DDBJ databases">
        <title>Nepenthes gracilis genome sequencing.</title>
        <authorList>
            <person name="Fukushima K."/>
        </authorList>
    </citation>
    <scope>NUCLEOTIDE SEQUENCE</scope>
    <source>
        <strain evidence="1">SING2019-196</strain>
    </source>
</reference>
<protein>
    <submittedName>
        <fullName evidence="1">Uncharacterized protein</fullName>
    </submittedName>
</protein>
<name>A0AAD3Y124_NEPGR</name>
<dbReference type="AlphaFoldDB" id="A0AAD3Y124"/>
<dbReference type="EMBL" id="BSYO01000026">
    <property type="protein sequence ID" value="GMH23609.1"/>
    <property type="molecule type" value="Genomic_DNA"/>
</dbReference>
<comment type="caution">
    <text evidence="1">The sequence shown here is derived from an EMBL/GenBank/DDBJ whole genome shotgun (WGS) entry which is preliminary data.</text>
</comment>